<dbReference type="PANTHER" id="PTHR43738">
    <property type="entry name" value="ABC TRANSPORTER, MEMBRANE PROTEIN"/>
    <property type="match status" value="1"/>
</dbReference>
<evidence type="ECO:0000256" key="6">
    <source>
        <dbReference type="ARBA" id="ARBA00022475"/>
    </source>
</evidence>
<evidence type="ECO:0000259" key="12">
    <source>
        <dbReference type="Pfam" id="PF02687"/>
    </source>
</evidence>
<evidence type="ECO:0000256" key="10">
    <source>
        <dbReference type="ARBA" id="ARBA00024973"/>
    </source>
</evidence>
<name>A0A3D9RPI1_9BACL</name>
<evidence type="ECO:0000313" key="14">
    <source>
        <dbReference type="Proteomes" id="UP000256304"/>
    </source>
</evidence>
<dbReference type="OrthoDB" id="384327at2"/>
<dbReference type="GO" id="GO:0005886">
    <property type="term" value="C:plasma membrane"/>
    <property type="evidence" value="ECO:0007669"/>
    <property type="project" value="UniProtKB-SubCell"/>
</dbReference>
<comment type="similarity">
    <text evidence="2">Belongs to the ABC-4 integral membrane protein family. HrtB subfamily.</text>
</comment>
<evidence type="ECO:0000256" key="3">
    <source>
        <dbReference type="ARBA" id="ARBA00011131"/>
    </source>
</evidence>
<organism evidence="13 14">
    <name type="scientific">Paenibacillus taihuensis</name>
    <dbReference type="NCBI Taxonomy" id="1156355"/>
    <lineage>
        <taxon>Bacteria</taxon>
        <taxon>Bacillati</taxon>
        <taxon>Bacillota</taxon>
        <taxon>Bacilli</taxon>
        <taxon>Bacillales</taxon>
        <taxon>Paenibacillaceae</taxon>
        <taxon>Paenibacillus</taxon>
    </lineage>
</organism>
<evidence type="ECO:0000256" key="11">
    <source>
        <dbReference type="SAM" id="Phobius"/>
    </source>
</evidence>
<dbReference type="Pfam" id="PF02687">
    <property type="entry name" value="FtsX"/>
    <property type="match status" value="1"/>
</dbReference>
<feature type="domain" description="ABC3 transporter permease C-terminal" evidence="12">
    <location>
        <begin position="256"/>
        <end position="366"/>
    </location>
</feature>
<evidence type="ECO:0000313" key="13">
    <source>
        <dbReference type="EMBL" id="REE78663.1"/>
    </source>
</evidence>
<dbReference type="InterPro" id="IPR051125">
    <property type="entry name" value="ABC-4/HrtB_transporter"/>
</dbReference>
<evidence type="ECO:0000256" key="4">
    <source>
        <dbReference type="ARBA" id="ARBA00016962"/>
    </source>
</evidence>
<dbReference type="InterPro" id="IPR003838">
    <property type="entry name" value="ABC3_permease_C"/>
</dbReference>
<keyword evidence="5" id="KW-0813">Transport</keyword>
<evidence type="ECO:0000256" key="8">
    <source>
        <dbReference type="ARBA" id="ARBA00022989"/>
    </source>
</evidence>
<dbReference type="Proteomes" id="UP000256304">
    <property type="component" value="Unassembled WGS sequence"/>
</dbReference>
<comment type="subcellular location">
    <subcellularLocation>
        <location evidence="1">Cell membrane</location>
        <topology evidence="1">Multi-pass membrane protein</topology>
    </subcellularLocation>
</comment>
<keyword evidence="8 11" id="KW-1133">Transmembrane helix</keyword>
<evidence type="ECO:0000256" key="2">
    <source>
        <dbReference type="ARBA" id="ARBA00008697"/>
    </source>
</evidence>
<comment type="subunit">
    <text evidence="3">The complex is composed of two ATP-binding proteins (HrtA), two transmembrane proteins (HrtB) and a solute-binding protein.</text>
</comment>
<gene>
    <name evidence="13" type="ORF">A8990_12560</name>
</gene>
<evidence type="ECO:0000256" key="5">
    <source>
        <dbReference type="ARBA" id="ARBA00022448"/>
    </source>
</evidence>
<reference evidence="13 14" key="1">
    <citation type="submission" date="2018-08" db="EMBL/GenBank/DDBJ databases">
        <title>Genomic Encyclopedia of Type Strains, Phase III (KMG-III): the genomes of soil and plant-associated and newly described type strains.</title>
        <authorList>
            <person name="Whitman W."/>
        </authorList>
    </citation>
    <scope>NUCLEOTIDE SEQUENCE [LARGE SCALE GENOMIC DNA]</scope>
    <source>
        <strain evidence="13 14">CGMCC 1.10966</strain>
    </source>
</reference>
<feature type="transmembrane region" description="Helical" evidence="11">
    <location>
        <begin position="340"/>
        <end position="360"/>
    </location>
</feature>
<proteinExistence type="inferred from homology"/>
<comment type="function">
    <text evidence="10">Part of the ABC transporter complex hrt involved in hemin import. Responsible for the translocation of the substrate across the membrane.</text>
</comment>
<feature type="transmembrane region" description="Helical" evidence="11">
    <location>
        <begin position="254"/>
        <end position="276"/>
    </location>
</feature>
<evidence type="ECO:0000256" key="7">
    <source>
        <dbReference type="ARBA" id="ARBA00022692"/>
    </source>
</evidence>
<keyword evidence="7 11" id="KW-0812">Transmembrane</keyword>
<dbReference type="PANTHER" id="PTHR43738:SF1">
    <property type="entry name" value="HEMIN TRANSPORT SYSTEM PERMEASE PROTEIN HRTB-RELATED"/>
    <property type="match status" value="1"/>
</dbReference>
<evidence type="ECO:0000256" key="1">
    <source>
        <dbReference type="ARBA" id="ARBA00004651"/>
    </source>
</evidence>
<dbReference type="EMBL" id="QTTN01000025">
    <property type="protein sequence ID" value="REE78663.1"/>
    <property type="molecule type" value="Genomic_DNA"/>
</dbReference>
<comment type="caution">
    <text evidence="13">The sequence shown here is derived from an EMBL/GenBank/DDBJ whole genome shotgun (WGS) entry which is preliminary data.</text>
</comment>
<keyword evidence="9 11" id="KW-0472">Membrane</keyword>
<keyword evidence="14" id="KW-1185">Reference proteome</keyword>
<dbReference type="RefSeq" id="WP_116190750.1">
    <property type="nucleotide sequence ID" value="NZ_QTTN01000025.1"/>
</dbReference>
<sequence>MYLAIREMRFAKVRYSLIATIMLLIAFLVLFVTGLARGLAYDNAASIQNMDATHFVMEKGSNHRFTRSQLNGQALAQAGVIAGEDNVQPLGVKMTTMKAEGLAGKLDVTLLGIRPEGWLMPQVTEGEGIATGETGDVLVDRKLKDSGIGLGTVLVDQASGLKWRVSGFVSHESFSHSPAVFLNEHDWQQLQTGTAARPEAGGAEEDGGAYSAIAVKANKHQAEQLAAELPDDEIVTKSDAVSAIPGYKEEQGSLLLMTIFLFIISLFVLAVFFYVITIQKSSQFGILKAIGTRTGYLVRSVALQVLLLSSASLMVSILLVQAIEAVLPDGMPFRLQASTLAYTSAAFIVMTLAGSLFSVWKVTRIDALDAIGRSAA</sequence>
<feature type="transmembrane region" description="Helical" evidence="11">
    <location>
        <begin position="296"/>
        <end position="320"/>
    </location>
</feature>
<protein>
    <recommendedName>
        <fullName evidence="4">Putative hemin transport system permease protein HrtB</fullName>
    </recommendedName>
</protein>
<accession>A0A3D9RPI1</accession>
<evidence type="ECO:0000256" key="9">
    <source>
        <dbReference type="ARBA" id="ARBA00023136"/>
    </source>
</evidence>
<keyword evidence="6" id="KW-1003">Cell membrane</keyword>
<dbReference type="AlphaFoldDB" id="A0A3D9RPI1"/>